<feature type="signal peptide" evidence="2">
    <location>
        <begin position="1"/>
        <end position="18"/>
    </location>
</feature>
<feature type="chain" id="PRO_5011988247" description="Extracellular membrane protein CFEM domain-containing protein" evidence="2">
    <location>
        <begin position="19"/>
        <end position="235"/>
    </location>
</feature>
<organism evidence="3 4">
    <name type="scientific">Neocallimastix californiae</name>
    <dbReference type="NCBI Taxonomy" id="1754190"/>
    <lineage>
        <taxon>Eukaryota</taxon>
        <taxon>Fungi</taxon>
        <taxon>Fungi incertae sedis</taxon>
        <taxon>Chytridiomycota</taxon>
        <taxon>Chytridiomycota incertae sedis</taxon>
        <taxon>Neocallimastigomycetes</taxon>
        <taxon>Neocallimastigales</taxon>
        <taxon>Neocallimastigaceae</taxon>
        <taxon>Neocallimastix</taxon>
    </lineage>
</organism>
<keyword evidence="2" id="KW-0732">Signal</keyword>
<dbReference type="Proteomes" id="UP000193920">
    <property type="component" value="Unassembled WGS sequence"/>
</dbReference>
<feature type="compositionally biased region" description="Low complexity" evidence="1">
    <location>
        <begin position="122"/>
        <end position="132"/>
    </location>
</feature>
<protein>
    <recommendedName>
        <fullName evidence="5">Extracellular membrane protein CFEM domain-containing protein</fullName>
    </recommendedName>
</protein>
<feature type="compositionally biased region" description="Low complexity" evidence="1">
    <location>
        <begin position="140"/>
        <end position="181"/>
    </location>
</feature>
<evidence type="ECO:0000313" key="4">
    <source>
        <dbReference type="Proteomes" id="UP000193920"/>
    </source>
</evidence>
<comment type="caution">
    <text evidence="3">The sequence shown here is derived from an EMBL/GenBank/DDBJ whole genome shotgun (WGS) entry which is preliminary data.</text>
</comment>
<evidence type="ECO:0008006" key="5">
    <source>
        <dbReference type="Google" id="ProtNLM"/>
    </source>
</evidence>
<evidence type="ECO:0000256" key="2">
    <source>
        <dbReference type="SAM" id="SignalP"/>
    </source>
</evidence>
<proteinExistence type="predicted"/>
<feature type="compositionally biased region" description="Basic residues" evidence="1">
    <location>
        <begin position="105"/>
        <end position="115"/>
    </location>
</feature>
<dbReference type="AlphaFoldDB" id="A0A1Y2EP21"/>
<name>A0A1Y2EP21_9FUNG</name>
<gene>
    <name evidence="3" type="ORF">LY90DRAFT_699679</name>
</gene>
<keyword evidence="4" id="KW-1185">Reference proteome</keyword>
<sequence>MKFINTFIALLATTSTLANSFLGKRIATTGGLQNCINSINKAGCPLSDYIDKEGRNVEKMCAIFNNNACQGIFRKGVHNHPDCGNVSEDLIREYEQKIDRSMRRLQKTCRSHKKEKNKEATNEASTSNNSNDFKNESNGKSHNSNNNDNTTTTSTATTTTVSTSTSITSTSTTSTSTTSTTIISDASSTISEVSNAVASATPSNVNGEIANSGSMGQFSVNVLISSIGLVFYFLL</sequence>
<reference evidence="3 4" key="1">
    <citation type="submission" date="2016-08" db="EMBL/GenBank/DDBJ databases">
        <title>A Parts List for Fungal Cellulosomes Revealed by Comparative Genomics.</title>
        <authorList>
            <consortium name="DOE Joint Genome Institute"/>
            <person name="Haitjema C.H."/>
            <person name="Gilmore S.P."/>
            <person name="Henske J.K."/>
            <person name="Solomon K.V."/>
            <person name="De Groot R."/>
            <person name="Kuo A."/>
            <person name="Mondo S.J."/>
            <person name="Salamov A.A."/>
            <person name="Labutti K."/>
            <person name="Zhao Z."/>
            <person name="Chiniquy J."/>
            <person name="Barry K."/>
            <person name="Brewer H.M."/>
            <person name="Purvine S.O."/>
            <person name="Wright A.T."/>
            <person name="Boxma B."/>
            <person name="Van Alen T."/>
            <person name="Hackstein J.H."/>
            <person name="Baker S.E."/>
            <person name="Grigoriev I.V."/>
            <person name="O'Malley M.A."/>
        </authorList>
    </citation>
    <scope>NUCLEOTIDE SEQUENCE [LARGE SCALE GENOMIC DNA]</scope>
    <source>
        <strain evidence="3 4">G1</strain>
    </source>
</reference>
<accession>A0A1Y2EP21</accession>
<dbReference type="EMBL" id="MCOG01000034">
    <property type="protein sequence ID" value="ORY73331.1"/>
    <property type="molecule type" value="Genomic_DNA"/>
</dbReference>
<evidence type="ECO:0000313" key="3">
    <source>
        <dbReference type="EMBL" id="ORY73331.1"/>
    </source>
</evidence>
<feature type="region of interest" description="Disordered" evidence="1">
    <location>
        <begin position="105"/>
        <end position="181"/>
    </location>
</feature>
<evidence type="ECO:0000256" key="1">
    <source>
        <dbReference type="SAM" id="MobiDB-lite"/>
    </source>
</evidence>